<evidence type="ECO:0000256" key="2">
    <source>
        <dbReference type="ARBA" id="ARBA00001966"/>
    </source>
</evidence>
<evidence type="ECO:0000256" key="7">
    <source>
        <dbReference type="ARBA" id="ARBA00023002"/>
    </source>
</evidence>
<evidence type="ECO:0000259" key="11">
    <source>
        <dbReference type="Pfam" id="PF00724"/>
    </source>
</evidence>
<dbReference type="EMBL" id="DXEQ01000215">
    <property type="protein sequence ID" value="HIX72790.1"/>
    <property type="molecule type" value="Genomic_DNA"/>
</dbReference>
<comment type="cofactor">
    <cofactor evidence="2">
        <name>[4Fe-4S] cluster</name>
        <dbReference type="ChEBI" id="CHEBI:49883"/>
    </cofactor>
</comment>
<keyword evidence="4" id="KW-0285">Flavoprotein</keyword>
<protein>
    <submittedName>
        <fullName evidence="13">FAD-dependent oxidoreductase</fullName>
    </submittedName>
</protein>
<evidence type="ECO:0000256" key="3">
    <source>
        <dbReference type="ARBA" id="ARBA00011048"/>
    </source>
</evidence>
<keyword evidence="9" id="KW-0411">Iron-sulfur</keyword>
<dbReference type="GO" id="GO:0010181">
    <property type="term" value="F:FMN binding"/>
    <property type="evidence" value="ECO:0007669"/>
    <property type="project" value="InterPro"/>
</dbReference>
<dbReference type="Gene3D" id="3.20.20.70">
    <property type="entry name" value="Aldolase class I"/>
    <property type="match status" value="1"/>
</dbReference>
<dbReference type="SUPFAM" id="SSF51395">
    <property type="entry name" value="FMN-linked oxidoreductases"/>
    <property type="match status" value="1"/>
</dbReference>
<accession>A0A9D2BDS3</accession>
<dbReference type="InterPro" id="IPR051793">
    <property type="entry name" value="NADH:flavin_oxidoreductase"/>
</dbReference>
<evidence type="ECO:0000256" key="4">
    <source>
        <dbReference type="ARBA" id="ARBA00022630"/>
    </source>
</evidence>
<dbReference type="PRINTS" id="PR00469">
    <property type="entry name" value="PNDRDTASEII"/>
</dbReference>
<evidence type="ECO:0000256" key="8">
    <source>
        <dbReference type="ARBA" id="ARBA00023004"/>
    </source>
</evidence>
<dbReference type="SUPFAM" id="SSF51905">
    <property type="entry name" value="FAD/NAD(P)-binding domain"/>
    <property type="match status" value="1"/>
</dbReference>
<keyword evidence="8" id="KW-0408">Iron</keyword>
<dbReference type="PANTHER" id="PTHR42917">
    <property type="entry name" value="2,4-DIENOYL-COA REDUCTASE"/>
    <property type="match status" value="1"/>
</dbReference>
<dbReference type="CDD" id="cd02803">
    <property type="entry name" value="OYE_like_FMN_family"/>
    <property type="match status" value="1"/>
</dbReference>
<dbReference type="InterPro" id="IPR036188">
    <property type="entry name" value="FAD/NAD-bd_sf"/>
</dbReference>
<proteinExistence type="inferred from homology"/>
<evidence type="ECO:0000256" key="10">
    <source>
        <dbReference type="SAM" id="MobiDB-lite"/>
    </source>
</evidence>
<evidence type="ECO:0000259" key="12">
    <source>
        <dbReference type="Pfam" id="PF07992"/>
    </source>
</evidence>
<evidence type="ECO:0000313" key="13">
    <source>
        <dbReference type="EMBL" id="HIX72790.1"/>
    </source>
</evidence>
<dbReference type="Pfam" id="PF07992">
    <property type="entry name" value="Pyr_redox_2"/>
    <property type="match status" value="1"/>
</dbReference>
<comment type="similarity">
    <text evidence="3">In the N-terminal section; belongs to the NADH:flavin oxidoreductase/NADH oxidase family.</text>
</comment>
<dbReference type="Gene3D" id="3.50.50.60">
    <property type="entry name" value="FAD/NAD(P)-binding domain"/>
    <property type="match status" value="1"/>
</dbReference>
<dbReference type="InterPro" id="IPR013785">
    <property type="entry name" value="Aldolase_TIM"/>
</dbReference>
<dbReference type="PANTHER" id="PTHR42917:SF2">
    <property type="entry name" value="2,4-DIENOYL-COA REDUCTASE [(2E)-ENOYL-COA-PRODUCING]"/>
    <property type="match status" value="1"/>
</dbReference>
<dbReference type="Proteomes" id="UP000886805">
    <property type="component" value="Unassembled WGS sequence"/>
</dbReference>
<dbReference type="InterPro" id="IPR001155">
    <property type="entry name" value="OxRdtase_FMN_N"/>
</dbReference>
<evidence type="ECO:0000313" key="14">
    <source>
        <dbReference type="Proteomes" id="UP000886805"/>
    </source>
</evidence>
<dbReference type="Pfam" id="PF00724">
    <property type="entry name" value="Oxidored_FMN"/>
    <property type="match status" value="1"/>
</dbReference>
<reference evidence="13" key="1">
    <citation type="journal article" date="2021" name="PeerJ">
        <title>Extensive microbial diversity within the chicken gut microbiome revealed by metagenomics and culture.</title>
        <authorList>
            <person name="Gilroy R."/>
            <person name="Ravi A."/>
            <person name="Getino M."/>
            <person name="Pursley I."/>
            <person name="Horton D.L."/>
            <person name="Alikhan N.F."/>
            <person name="Baker D."/>
            <person name="Gharbi K."/>
            <person name="Hall N."/>
            <person name="Watson M."/>
            <person name="Adriaenssens E.M."/>
            <person name="Foster-Nyarko E."/>
            <person name="Jarju S."/>
            <person name="Secka A."/>
            <person name="Antonio M."/>
            <person name="Oren A."/>
            <person name="Chaudhuri R.R."/>
            <person name="La Ragione R."/>
            <person name="Hildebrand F."/>
            <person name="Pallen M.J."/>
        </authorList>
    </citation>
    <scope>NUCLEOTIDE SEQUENCE</scope>
    <source>
        <strain evidence="13">ChiSxjej3B15-1167</strain>
    </source>
</reference>
<dbReference type="AlphaFoldDB" id="A0A9D2BDS3"/>
<evidence type="ECO:0000256" key="1">
    <source>
        <dbReference type="ARBA" id="ARBA00001917"/>
    </source>
</evidence>
<feature type="compositionally biased region" description="Basic and acidic residues" evidence="10">
    <location>
        <begin position="383"/>
        <end position="393"/>
    </location>
</feature>
<dbReference type="InterPro" id="IPR023753">
    <property type="entry name" value="FAD/NAD-binding_dom"/>
</dbReference>
<organism evidence="13 14">
    <name type="scientific">Candidatus Anaerobutyricum stercoripullorum</name>
    <dbReference type="NCBI Taxonomy" id="2838456"/>
    <lineage>
        <taxon>Bacteria</taxon>
        <taxon>Bacillati</taxon>
        <taxon>Bacillota</taxon>
        <taxon>Clostridia</taxon>
        <taxon>Lachnospirales</taxon>
        <taxon>Lachnospiraceae</taxon>
        <taxon>Anaerobutyricum</taxon>
    </lineage>
</organism>
<dbReference type="PRINTS" id="PR00368">
    <property type="entry name" value="FADPNR"/>
</dbReference>
<feature type="domain" description="FAD/NAD(P)-binding" evidence="12">
    <location>
        <begin position="411"/>
        <end position="660"/>
    </location>
</feature>
<comment type="caution">
    <text evidence="13">The sequence shown here is derived from an EMBL/GenBank/DDBJ whole genome shotgun (WGS) entry which is preliminary data.</text>
</comment>
<sequence>MKRILTPCSIGTCTIKNRFVMTAANLGWCEDGFVTKKVTAFYRERAKGHVGLLIAGAAGVDPVRVNQTGMMQIYDDRFIGPMRELTEAVHQEGSRIFLQLMHAGAYARKEEHSGMTAAAPSSYLCPFTREETEELTKERIREIIQWFADGALRAKKAGFDGVELIGSAGYLIAEFLSGATNRRTDTYGGAVEQRTRFLMEIIQAVRQTVGSDYPLMVRLSGADFIPDGNGPGEAAKVAALIGTQVDAIDVTGGWHESQVPQITYNVPEGMYLYLAKNIKQAAKVPVIGCNRLTAGKAEEVLEKGWADMAGMLRELIADPYLVRKYEEGRADAIRPCLACNQECLDAIFSGGGIGCVVNPLVGQESCLQEEAEKDAHTAAAVRASDRQENRQENGRPGTPAEKKPGNQAEKRILVIGAGVSGMVYAATAAKRGYAVTVWEKETGYGGAAAAVAHVPYRKDIKKYLDYLFRQCVDAGVRFCWRKEASEEILADLLDAGQYGRVILAAGADWEPPDYGQPKEVKIYRPEEVMRGEILPGRKIVIIGSGYKAVQTAQYCAAAEKEGDQERRFLERYAPDQITFADNIMKWGDPEITLLAPAKRAGGGFGKSTRWMMLKDIKKQGVTVETGVQILGLEKDRVLFRKDGEEKMVEADLIVGAFGWKKKEFSPAFTKAFADRVETIGDAVQPGRISEAVKQAFYAAMTLKEDNDV</sequence>
<feature type="region of interest" description="Disordered" evidence="10">
    <location>
        <begin position="377"/>
        <end position="406"/>
    </location>
</feature>
<comment type="cofactor">
    <cofactor evidence="1">
        <name>FMN</name>
        <dbReference type="ChEBI" id="CHEBI:58210"/>
    </cofactor>
</comment>
<name>A0A9D2BDS3_9FIRM</name>
<evidence type="ECO:0000256" key="9">
    <source>
        <dbReference type="ARBA" id="ARBA00023014"/>
    </source>
</evidence>
<feature type="domain" description="NADH:flavin oxidoreductase/NADH oxidase N-terminal" evidence="11">
    <location>
        <begin position="4"/>
        <end position="331"/>
    </location>
</feature>
<evidence type="ECO:0000256" key="5">
    <source>
        <dbReference type="ARBA" id="ARBA00022643"/>
    </source>
</evidence>
<keyword evidence="7" id="KW-0560">Oxidoreductase</keyword>
<dbReference type="GO" id="GO:0046872">
    <property type="term" value="F:metal ion binding"/>
    <property type="evidence" value="ECO:0007669"/>
    <property type="project" value="UniProtKB-KW"/>
</dbReference>
<dbReference type="GO" id="GO:0016491">
    <property type="term" value="F:oxidoreductase activity"/>
    <property type="evidence" value="ECO:0007669"/>
    <property type="project" value="UniProtKB-KW"/>
</dbReference>
<reference evidence="13" key="2">
    <citation type="submission" date="2021-04" db="EMBL/GenBank/DDBJ databases">
        <authorList>
            <person name="Gilroy R."/>
        </authorList>
    </citation>
    <scope>NUCLEOTIDE SEQUENCE</scope>
    <source>
        <strain evidence="13">ChiSxjej3B15-1167</strain>
    </source>
</reference>
<gene>
    <name evidence="13" type="ORF">H9849_07175</name>
</gene>
<dbReference type="GO" id="GO:0051536">
    <property type="term" value="F:iron-sulfur cluster binding"/>
    <property type="evidence" value="ECO:0007669"/>
    <property type="project" value="UniProtKB-KW"/>
</dbReference>
<keyword evidence="6" id="KW-0479">Metal-binding</keyword>
<evidence type="ECO:0000256" key="6">
    <source>
        <dbReference type="ARBA" id="ARBA00022723"/>
    </source>
</evidence>
<keyword evidence="5" id="KW-0288">FMN</keyword>
<dbReference type="Gene3D" id="3.40.50.720">
    <property type="entry name" value="NAD(P)-binding Rossmann-like Domain"/>
    <property type="match status" value="1"/>
</dbReference>